<keyword evidence="1" id="KW-0732">Signal</keyword>
<proteinExistence type="predicted"/>
<feature type="signal peptide" evidence="1">
    <location>
        <begin position="1"/>
        <end position="19"/>
    </location>
</feature>
<protein>
    <submittedName>
        <fullName evidence="2">Uncharacterized protein</fullName>
    </submittedName>
</protein>
<dbReference type="EMBL" id="JANUGV010000007">
    <property type="protein sequence ID" value="MCS0610538.1"/>
    <property type="molecule type" value="Genomic_DNA"/>
</dbReference>
<organism evidence="2 3">
    <name type="scientific">Massilia solisilvae</name>
    <dbReference type="NCBI Taxonomy" id="1811225"/>
    <lineage>
        <taxon>Bacteria</taxon>
        <taxon>Pseudomonadati</taxon>
        <taxon>Pseudomonadota</taxon>
        <taxon>Betaproteobacteria</taxon>
        <taxon>Burkholderiales</taxon>
        <taxon>Oxalobacteraceae</taxon>
        <taxon>Telluria group</taxon>
        <taxon>Massilia</taxon>
    </lineage>
</organism>
<feature type="chain" id="PRO_5045720803" evidence="1">
    <location>
        <begin position="20"/>
        <end position="133"/>
    </location>
</feature>
<keyword evidence="3" id="KW-1185">Reference proteome</keyword>
<gene>
    <name evidence="2" type="ORF">NX773_20410</name>
</gene>
<reference evidence="2 3" key="1">
    <citation type="submission" date="2022-08" db="EMBL/GenBank/DDBJ databases">
        <title>Reclassification of Massilia species as members of the genera Telluria, Duganella, Pseudoduganella, Mokoshia gen. nov. and Zemynaea gen. nov. using orthogonal and non-orthogonal genome-based approaches.</title>
        <authorList>
            <person name="Bowman J.P."/>
        </authorList>
    </citation>
    <scope>NUCLEOTIDE SEQUENCE [LARGE SCALE GENOMIC DNA]</scope>
    <source>
        <strain evidence="2 3">JCM 31607</strain>
    </source>
</reference>
<dbReference type="RefSeq" id="WP_258858114.1">
    <property type="nucleotide sequence ID" value="NZ_JANUGV010000007.1"/>
</dbReference>
<evidence type="ECO:0000313" key="3">
    <source>
        <dbReference type="Proteomes" id="UP001205861"/>
    </source>
</evidence>
<accession>A0ABT2BPU3</accession>
<evidence type="ECO:0000256" key="1">
    <source>
        <dbReference type="SAM" id="SignalP"/>
    </source>
</evidence>
<sequence>MRKSVVAVVAALAANAALAQSSADLVHLSAKDVPVENGKQLDMSFEEIRRAPDNSLVEVTYPITARPSSMFILKGLCSIAESRGKQYFRAVLLSKKPLRYGVTFPEDAGQPDGRPVSVTEKVFSVAECALLNF</sequence>
<comment type="caution">
    <text evidence="2">The sequence shown here is derived from an EMBL/GenBank/DDBJ whole genome shotgun (WGS) entry which is preliminary data.</text>
</comment>
<dbReference type="Proteomes" id="UP001205861">
    <property type="component" value="Unassembled WGS sequence"/>
</dbReference>
<name>A0ABT2BPU3_9BURK</name>
<evidence type="ECO:0000313" key="2">
    <source>
        <dbReference type="EMBL" id="MCS0610538.1"/>
    </source>
</evidence>